<evidence type="ECO:0000313" key="2">
    <source>
        <dbReference type="Proteomes" id="UP000828941"/>
    </source>
</evidence>
<sequence length="593" mass="65577">MYTNLTKSQAFPVASMISSQPRCLNLPHSLKIQSLRFRPNPKPSQNPVPNNFDLYSHENGYKAGSFCLMNPLNFSTELGNLNNPRRYGLLVRNARQYCLSIATRSLSSSVLRPEKQLPWLASNKVREVQKTKISCFTQEESAKKVKKERNNPLKRSEKGRKKSSWEESIHRLEKVTSPESGGSSWEASAAAFSKKSSISVSASEENRNGLVGRVGEPRSDYSTKYRKYDEYEDRDDDEMEDASDDPRWDNIKNKFTGRVDAKGGSERPEVRRWNRQESWGRKTWKEATQSTLPKIIGEGIYGVGPVLAALSAGRREFYALYVQEGLDLSSNNRKKKDKKGFEKVLKIAEKIGLSIKEASKHDLNMVTDNRPHQGLVLDASPLEMVKIMELDPISVEEGKGSLWVALDEVTDPQNLGAIIRSAYFFGASGIVLCAKNSAPLSGVVSKASAGSLELMELRYCKNMMQFLLSSAENGWRVLGASVSSRAVSLDEIVPGPPTVLVLGSEGTGLRPLVERSCTQLVRIPGNFPVDLTASELDGETSSNSDLSGKEFQSFLAVESLNVSVAAGVLLHQLIGKKIEESLPDGHGQTVELQ</sequence>
<organism evidence="1 2">
    <name type="scientific">Bauhinia variegata</name>
    <name type="common">Purple orchid tree</name>
    <name type="synonym">Phanera variegata</name>
    <dbReference type="NCBI Taxonomy" id="167791"/>
    <lineage>
        <taxon>Eukaryota</taxon>
        <taxon>Viridiplantae</taxon>
        <taxon>Streptophyta</taxon>
        <taxon>Embryophyta</taxon>
        <taxon>Tracheophyta</taxon>
        <taxon>Spermatophyta</taxon>
        <taxon>Magnoliopsida</taxon>
        <taxon>eudicotyledons</taxon>
        <taxon>Gunneridae</taxon>
        <taxon>Pentapetalae</taxon>
        <taxon>rosids</taxon>
        <taxon>fabids</taxon>
        <taxon>Fabales</taxon>
        <taxon>Fabaceae</taxon>
        <taxon>Cercidoideae</taxon>
        <taxon>Cercideae</taxon>
        <taxon>Bauhiniinae</taxon>
        <taxon>Bauhinia</taxon>
    </lineage>
</organism>
<comment type="caution">
    <text evidence="1">The sequence shown here is derived from an EMBL/GenBank/DDBJ whole genome shotgun (WGS) entry which is preliminary data.</text>
</comment>
<gene>
    <name evidence="1" type="ORF">L6164_037324</name>
</gene>
<reference evidence="1 2" key="1">
    <citation type="journal article" date="2022" name="DNA Res.">
        <title>Chromosomal-level genome assembly of the orchid tree Bauhinia variegata (Leguminosae; Cercidoideae) supports the allotetraploid origin hypothesis of Bauhinia.</title>
        <authorList>
            <person name="Zhong Y."/>
            <person name="Chen Y."/>
            <person name="Zheng D."/>
            <person name="Pang J."/>
            <person name="Liu Y."/>
            <person name="Luo S."/>
            <person name="Meng S."/>
            <person name="Qian L."/>
            <person name="Wei D."/>
            <person name="Dai S."/>
            <person name="Zhou R."/>
        </authorList>
    </citation>
    <scope>NUCLEOTIDE SEQUENCE [LARGE SCALE GENOMIC DNA]</scope>
    <source>
        <strain evidence="1">BV-YZ2020</strain>
    </source>
</reference>
<dbReference type="EMBL" id="CM039439">
    <property type="protein sequence ID" value="KAI4297432.1"/>
    <property type="molecule type" value="Genomic_DNA"/>
</dbReference>
<keyword evidence="2" id="KW-1185">Reference proteome</keyword>
<name>A0ACB9KKH3_BAUVA</name>
<dbReference type="Proteomes" id="UP000828941">
    <property type="component" value="Chromosome 14"/>
</dbReference>
<protein>
    <submittedName>
        <fullName evidence="1">Uncharacterized protein</fullName>
    </submittedName>
</protein>
<evidence type="ECO:0000313" key="1">
    <source>
        <dbReference type="EMBL" id="KAI4297432.1"/>
    </source>
</evidence>
<accession>A0ACB9KKH3</accession>
<proteinExistence type="predicted"/>